<feature type="region of interest" description="Disordered" evidence="1">
    <location>
        <begin position="164"/>
        <end position="220"/>
    </location>
</feature>
<dbReference type="OrthoDB" id="6265836at2759"/>
<accession>A0A074ZPT6</accession>
<evidence type="ECO:0000313" key="3">
    <source>
        <dbReference type="Proteomes" id="UP000054324"/>
    </source>
</evidence>
<feature type="compositionally biased region" description="Basic residues" evidence="1">
    <location>
        <begin position="942"/>
        <end position="958"/>
    </location>
</feature>
<feature type="region of interest" description="Disordered" evidence="1">
    <location>
        <begin position="375"/>
        <end position="652"/>
    </location>
</feature>
<feature type="compositionally biased region" description="Low complexity" evidence="1">
    <location>
        <begin position="451"/>
        <end position="471"/>
    </location>
</feature>
<evidence type="ECO:0000313" key="2">
    <source>
        <dbReference type="EMBL" id="KER27827.1"/>
    </source>
</evidence>
<feature type="compositionally biased region" description="Basic and acidic residues" evidence="1">
    <location>
        <begin position="408"/>
        <end position="417"/>
    </location>
</feature>
<gene>
    <name evidence="2" type="ORF">T265_05187</name>
</gene>
<dbReference type="KEGG" id="ovi:T265_05187"/>
<keyword evidence="3" id="KW-1185">Reference proteome</keyword>
<feature type="region of interest" description="Disordered" evidence="1">
    <location>
        <begin position="306"/>
        <end position="345"/>
    </location>
</feature>
<feature type="compositionally biased region" description="Acidic residues" evidence="1">
    <location>
        <begin position="194"/>
        <end position="206"/>
    </location>
</feature>
<feature type="compositionally biased region" description="Low complexity" evidence="1">
    <location>
        <begin position="553"/>
        <end position="567"/>
    </location>
</feature>
<dbReference type="Proteomes" id="UP000054324">
    <property type="component" value="Unassembled WGS sequence"/>
</dbReference>
<evidence type="ECO:0000256" key="1">
    <source>
        <dbReference type="SAM" id="MobiDB-lite"/>
    </source>
</evidence>
<feature type="compositionally biased region" description="Low complexity" evidence="1">
    <location>
        <begin position="844"/>
        <end position="873"/>
    </location>
</feature>
<dbReference type="GeneID" id="20319369"/>
<feature type="region of interest" description="Disordered" evidence="1">
    <location>
        <begin position="1107"/>
        <end position="1137"/>
    </location>
</feature>
<feature type="compositionally biased region" description="Basic and acidic residues" evidence="1">
    <location>
        <begin position="629"/>
        <end position="646"/>
    </location>
</feature>
<proteinExistence type="predicted"/>
<feature type="region of interest" description="Disordered" evidence="1">
    <location>
        <begin position="734"/>
        <end position="787"/>
    </location>
</feature>
<feature type="compositionally biased region" description="Basic and acidic residues" evidence="1">
    <location>
        <begin position="589"/>
        <end position="601"/>
    </location>
</feature>
<feature type="compositionally biased region" description="Basic residues" evidence="1">
    <location>
        <begin position="610"/>
        <end position="626"/>
    </location>
</feature>
<feature type="compositionally biased region" description="Low complexity" evidence="1">
    <location>
        <begin position="326"/>
        <end position="345"/>
    </location>
</feature>
<feature type="compositionally biased region" description="Basic residues" evidence="1">
    <location>
        <begin position="316"/>
        <end position="325"/>
    </location>
</feature>
<reference evidence="2 3" key="1">
    <citation type="submission" date="2013-11" db="EMBL/GenBank/DDBJ databases">
        <title>Opisthorchis viverrini - life in the bile duct.</title>
        <authorList>
            <person name="Young N.D."/>
            <person name="Nagarajan N."/>
            <person name="Lin S.J."/>
            <person name="Korhonen P.K."/>
            <person name="Jex A.R."/>
            <person name="Hall R.S."/>
            <person name="Safavi-Hemami H."/>
            <person name="Kaewkong W."/>
            <person name="Bertrand D."/>
            <person name="Gao S."/>
            <person name="Seet Q."/>
            <person name="Wongkham S."/>
            <person name="Teh B.T."/>
            <person name="Wongkham C."/>
            <person name="Intapan P.M."/>
            <person name="Maleewong W."/>
            <person name="Yang X."/>
            <person name="Hu M."/>
            <person name="Wang Z."/>
            <person name="Hofmann A."/>
            <person name="Sternberg P.W."/>
            <person name="Tan P."/>
            <person name="Wang J."/>
            <person name="Gasser R.B."/>
        </authorList>
    </citation>
    <scope>NUCLEOTIDE SEQUENCE [LARGE SCALE GENOMIC DNA]</scope>
</reference>
<dbReference type="EMBL" id="KL596713">
    <property type="protein sequence ID" value="KER27827.1"/>
    <property type="molecule type" value="Genomic_DNA"/>
</dbReference>
<feature type="compositionally biased region" description="Pro residues" evidence="1">
    <location>
        <begin position="749"/>
        <end position="762"/>
    </location>
</feature>
<feature type="compositionally biased region" description="Basic and acidic residues" evidence="1">
    <location>
        <begin position="435"/>
        <end position="448"/>
    </location>
</feature>
<feature type="region of interest" description="Disordered" evidence="1">
    <location>
        <begin position="808"/>
        <end position="907"/>
    </location>
</feature>
<dbReference type="CTD" id="20319369"/>
<feature type="compositionally biased region" description="Low complexity" evidence="1">
    <location>
        <begin position="394"/>
        <end position="407"/>
    </location>
</feature>
<dbReference type="AlphaFoldDB" id="A0A074ZPT6"/>
<name>A0A074ZPT6_OPIVI</name>
<feature type="compositionally biased region" description="Basic and acidic residues" evidence="1">
    <location>
        <begin position="932"/>
        <end position="941"/>
    </location>
</feature>
<feature type="compositionally biased region" description="Polar residues" evidence="1">
    <location>
        <begin position="574"/>
        <end position="586"/>
    </location>
</feature>
<dbReference type="RefSeq" id="XP_009168395.1">
    <property type="nucleotide sequence ID" value="XM_009170131.1"/>
</dbReference>
<feature type="compositionally biased region" description="Polar residues" evidence="1">
    <location>
        <begin position="497"/>
        <end position="507"/>
    </location>
</feature>
<feature type="compositionally biased region" description="Polar residues" evidence="1">
    <location>
        <begin position="766"/>
        <end position="782"/>
    </location>
</feature>
<sequence>MRILTVTGLLPRAENIKSSATPFFHLCVSGERQPLTDKKKTDPGTLGKSLDPLYQSVLKSSIRGHPTHIRSWTAAYLWLYRLLTSHIFHPLSYHRRRDCLERFFAWRSREMADIDTGAYDQLDFEDDDDALAHHTKDAQETQAVPRKRVVTGSKEKWDSLKDVRTSDFEESMEDDGELRSGDESDLNASHSSEEGEVLSEFEEMEVTVEQSPPKEETPWERGVRLARERLQKVKILKATEKDLAEKRMTLEVPTSAVNEESDQASKEEILWPCYYQVAIVGRTELTGLRFLPEDLQPPTATEIAEWRLGLSDTRRGRQRHRRRSHTGSSSASSSSGTSSRSSSTDSMSVASSLASVAASWKATCAQAMKDYLSSPIRNKDRRAGRGHGARHSRSLSSESNSQSSDSRSASDRSEGRAGRRGYRATHGAAVGSELSGRDNRRYWTEAKHASRPSLSGSERSSKSRSGSNSSGAPKQNRHPRAWNYGNHRAQGDEDWQGSPNHSDSPSSPVRCRSDVPPLPHERPVKRPWVAAPSLATGLVSTRTGKATRRRSGDQTGSSSRSGSRSSQAGEERQFITSWSRSPSSGTEGRLAREAVRRERLPDVVPGSHVTRLRRAGSPSVRRRKSRSPFAEDKAGAAQGDPERHVPESAASYNELPVPRRAPQIQQYEENVAYAVQHAASTQHQRQEVEHDNMIETNNQPPPTVGELPSASSRPGVKITLAPRLKSSAVDMTNLAGGVTRPSGSRTNQPSPPPRLPRLPFPIPISNRGNSPNSAGPTETPTVIDQEEIRRQAEAAAAIVEARERRRAAAEAARRRRNPKKKRDDLSKIPIRGRPTYRRRSFTDSSLESGSSRSSRSTSRSTSTPRSVSPASSRAVEQQIIQQNTEFPSQRHRGSRKKHRAEVPPVPGIYGESEEMVVHRVRHAPRGMPGEFKPPRDAISERHQHRSKANHGGAQRHRGERIVESELPYKSNAGVQMKGLYMDYDLGNNLAYPHGVTRNRVSKSGMMNVARQRDANDEFIQTYQDTSRGMVRRSGATLPQPMERITRPRTPHADMGSEDFTIRPTHTTGLLRLGKHERKRNEEREFDDAPVRKRAMIAEPVVEPVINPELRRARSRHRSRGPGGQIDRSEPFESDAGSFAAEQRLRELRERLNFVDGAIAELRAGSNAGFSDLRR</sequence>
<organism evidence="2 3">
    <name type="scientific">Opisthorchis viverrini</name>
    <name type="common">Southeast Asian liver fluke</name>
    <dbReference type="NCBI Taxonomy" id="6198"/>
    <lineage>
        <taxon>Eukaryota</taxon>
        <taxon>Metazoa</taxon>
        <taxon>Spiralia</taxon>
        <taxon>Lophotrochozoa</taxon>
        <taxon>Platyhelminthes</taxon>
        <taxon>Trematoda</taxon>
        <taxon>Digenea</taxon>
        <taxon>Opisthorchiida</taxon>
        <taxon>Opisthorchiata</taxon>
        <taxon>Opisthorchiidae</taxon>
        <taxon>Opisthorchis</taxon>
    </lineage>
</organism>
<feature type="compositionally biased region" description="Basic residues" evidence="1">
    <location>
        <begin position="384"/>
        <end position="393"/>
    </location>
</feature>
<feature type="compositionally biased region" description="Polar residues" evidence="1">
    <location>
        <begin position="874"/>
        <end position="887"/>
    </location>
</feature>
<protein>
    <submittedName>
        <fullName evidence="2">Uncharacterized protein</fullName>
    </submittedName>
</protein>
<feature type="region of interest" description="Disordered" evidence="1">
    <location>
        <begin position="924"/>
        <end position="959"/>
    </location>
</feature>
<feature type="compositionally biased region" description="Basic residues" evidence="1">
    <location>
        <begin position="889"/>
        <end position="899"/>
    </location>
</feature>